<feature type="region of interest" description="Disordered" evidence="1">
    <location>
        <begin position="388"/>
        <end position="450"/>
    </location>
</feature>
<dbReference type="PANTHER" id="PTHR36223:SF1">
    <property type="entry name" value="TRANSCRIPTION ELONGATION FACTOR EAF N-TERMINAL DOMAIN-CONTAINING PROTEIN"/>
    <property type="match status" value="1"/>
</dbReference>
<dbReference type="InterPro" id="IPR057678">
    <property type="entry name" value="DUF7918"/>
</dbReference>
<dbReference type="Pfam" id="PF25534">
    <property type="entry name" value="DUF7918"/>
    <property type="match status" value="1"/>
</dbReference>
<proteinExistence type="predicted"/>
<name>A0AAV9JYS3_9PEZI</name>
<evidence type="ECO:0000256" key="1">
    <source>
        <dbReference type="SAM" id="MobiDB-lite"/>
    </source>
</evidence>
<feature type="domain" description="DUF7918" evidence="2">
    <location>
        <begin position="19"/>
        <end position="244"/>
    </location>
</feature>
<organism evidence="3 4">
    <name type="scientific">Oleoguttula mirabilis</name>
    <dbReference type="NCBI Taxonomy" id="1507867"/>
    <lineage>
        <taxon>Eukaryota</taxon>
        <taxon>Fungi</taxon>
        <taxon>Dikarya</taxon>
        <taxon>Ascomycota</taxon>
        <taxon>Pezizomycotina</taxon>
        <taxon>Dothideomycetes</taxon>
        <taxon>Dothideomycetidae</taxon>
        <taxon>Mycosphaerellales</taxon>
        <taxon>Teratosphaeriaceae</taxon>
        <taxon>Oleoguttula</taxon>
    </lineage>
</organism>
<evidence type="ECO:0000313" key="3">
    <source>
        <dbReference type="EMBL" id="KAK4550809.1"/>
    </source>
</evidence>
<comment type="caution">
    <text evidence="3">The sequence shown here is derived from an EMBL/GenBank/DDBJ whole genome shotgun (WGS) entry which is preliminary data.</text>
</comment>
<evidence type="ECO:0000313" key="4">
    <source>
        <dbReference type="Proteomes" id="UP001324427"/>
    </source>
</evidence>
<dbReference type="Proteomes" id="UP001324427">
    <property type="component" value="Unassembled WGS sequence"/>
</dbReference>
<feature type="region of interest" description="Disordered" evidence="1">
    <location>
        <begin position="354"/>
        <end position="374"/>
    </location>
</feature>
<protein>
    <recommendedName>
        <fullName evidence="2">DUF7918 domain-containing protein</fullName>
    </recommendedName>
</protein>
<accession>A0AAV9JYS3</accession>
<evidence type="ECO:0000259" key="2">
    <source>
        <dbReference type="Pfam" id="PF25534"/>
    </source>
</evidence>
<reference evidence="3 4" key="1">
    <citation type="submission" date="2021-11" db="EMBL/GenBank/DDBJ databases">
        <title>Black yeast isolated from Biological Soil Crust.</title>
        <authorList>
            <person name="Kurbessoian T."/>
        </authorList>
    </citation>
    <scope>NUCLEOTIDE SEQUENCE [LARGE SCALE GENOMIC DNA]</scope>
    <source>
        <strain evidence="3 4">CCFEE 5522</strain>
    </source>
</reference>
<dbReference type="PANTHER" id="PTHR36223">
    <property type="entry name" value="BETA-LACTAMASE-TYPE TRANSPEPTIDASE FOLD DOMAIN CONTAINING PROTEIN"/>
    <property type="match status" value="1"/>
</dbReference>
<keyword evidence="4" id="KW-1185">Reference proteome</keyword>
<feature type="compositionally biased region" description="Polar residues" evidence="1">
    <location>
        <begin position="434"/>
        <end position="445"/>
    </location>
</feature>
<sequence>MWDSKTGTEVRITPFGSKDPYQEYKAKSTSELYAGDRNECYIEAVDNERYTVELSVPLIFQWEKARCLRLRYNLDGGMITQRATLRKPKEREALTHQASDFEAYVDGAYRVCGFTFGPVDMVDDPSFLTQDEEEAELSARGKIQVVLQRGKTKDRKMTKKEKRARQASEPCEKLFLSSETNKKVAGDKGRSHFTRPMVLETVSRETTLHNTWREWIPAENEAGQEITFTFYYTTRMYLERENIVSWITYPTTRENAIDIEQYTPGQHATIIASPQPTPEPRQSNVDGRTFVTTGKKRIKIEGETEQQVTGSAQVSGCTNAFHHGSGCNGDRPDCNVSHDQDQDEPLPRKHIAIAAAPTDVNDRDMYSATPGPSRSAAALSFMRVLRDTSATEATDPSGIGSRSGSDEEEEDDDEDDSEDFDDAPSRASAARSSVTVAGPSSTATSREQRRAEIADELREIELRRQLRAIDQSG</sequence>
<gene>
    <name evidence="3" type="ORF">LTR36_000389</name>
</gene>
<dbReference type="EMBL" id="JAVFHQ010000001">
    <property type="protein sequence ID" value="KAK4550809.1"/>
    <property type="molecule type" value="Genomic_DNA"/>
</dbReference>
<feature type="compositionally biased region" description="Acidic residues" evidence="1">
    <location>
        <begin position="406"/>
        <end position="422"/>
    </location>
</feature>
<dbReference type="AlphaFoldDB" id="A0AAV9JYS3"/>